<accession>A0A0C2XVB8</accession>
<dbReference type="HOGENOM" id="CLU_1571602_0_0_1"/>
<reference evidence="2" key="2">
    <citation type="submission" date="2015-01" db="EMBL/GenBank/DDBJ databases">
        <title>Evolutionary Origins and Diversification of the Mycorrhizal Mutualists.</title>
        <authorList>
            <consortium name="DOE Joint Genome Institute"/>
            <consortium name="Mycorrhizal Genomics Consortium"/>
            <person name="Kohler A."/>
            <person name="Kuo A."/>
            <person name="Nagy L.G."/>
            <person name="Floudas D."/>
            <person name="Copeland A."/>
            <person name="Barry K.W."/>
            <person name="Cichocki N."/>
            <person name="Veneault-Fourrey C."/>
            <person name="LaButti K."/>
            <person name="Lindquist E.A."/>
            <person name="Lipzen A."/>
            <person name="Lundell T."/>
            <person name="Morin E."/>
            <person name="Murat C."/>
            <person name="Riley R."/>
            <person name="Ohm R."/>
            <person name="Sun H."/>
            <person name="Tunlid A."/>
            <person name="Henrissat B."/>
            <person name="Grigoriev I.V."/>
            <person name="Hibbett D.S."/>
            <person name="Martin F."/>
        </authorList>
    </citation>
    <scope>NUCLEOTIDE SEQUENCE [LARGE SCALE GENOMIC DNA]</scope>
    <source>
        <strain evidence="2">MAFF 305830</strain>
    </source>
</reference>
<name>A0A0C2XVB8_SERVB</name>
<gene>
    <name evidence="1" type="ORF">M408DRAFT_187265</name>
</gene>
<dbReference type="AlphaFoldDB" id="A0A0C2XVB8"/>
<organism evidence="1 2">
    <name type="scientific">Serendipita vermifera MAFF 305830</name>
    <dbReference type="NCBI Taxonomy" id="933852"/>
    <lineage>
        <taxon>Eukaryota</taxon>
        <taxon>Fungi</taxon>
        <taxon>Dikarya</taxon>
        <taxon>Basidiomycota</taxon>
        <taxon>Agaricomycotina</taxon>
        <taxon>Agaricomycetes</taxon>
        <taxon>Sebacinales</taxon>
        <taxon>Serendipitaceae</taxon>
        <taxon>Serendipita</taxon>
    </lineage>
</organism>
<proteinExistence type="predicted"/>
<protein>
    <submittedName>
        <fullName evidence="1">Uncharacterized protein</fullName>
    </submittedName>
</protein>
<keyword evidence="2" id="KW-1185">Reference proteome</keyword>
<dbReference type="Proteomes" id="UP000054097">
    <property type="component" value="Unassembled WGS sequence"/>
</dbReference>
<reference evidence="1 2" key="1">
    <citation type="submission" date="2014-04" db="EMBL/GenBank/DDBJ databases">
        <authorList>
            <consortium name="DOE Joint Genome Institute"/>
            <person name="Kuo A."/>
            <person name="Zuccaro A."/>
            <person name="Kohler A."/>
            <person name="Nagy L.G."/>
            <person name="Floudas D."/>
            <person name="Copeland A."/>
            <person name="Barry K.W."/>
            <person name="Cichocki N."/>
            <person name="Veneault-Fourrey C."/>
            <person name="LaButti K."/>
            <person name="Lindquist E.A."/>
            <person name="Lipzen A."/>
            <person name="Lundell T."/>
            <person name="Morin E."/>
            <person name="Murat C."/>
            <person name="Sun H."/>
            <person name="Tunlid A."/>
            <person name="Henrissat B."/>
            <person name="Grigoriev I.V."/>
            <person name="Hibbett D.S."/>
            <person name="Martin F."/>
            <person name="Nordberg H.P."/>
            <person name="Cantor M.N."/>
            <person name="Hua S.X."/>
        </authorList>
    </citation>
    <scope>NUCLEOTIDE SEQUENCE [LARGE SCALE GENOMIC DNA]</scope>
    <source>
        <strain evidence="1 2">MAFF 305830</strain>
    </source>
</reference>
<dbReference type="EMBL" id="KN824279">
    <property type="protein sequence ID" value="KIM32832.1"/>
    <property type="molecule type" value="Genomic_DNA"/>
</dbReference>
<evidence type="ECO:0000313" key="2">
    <source>
        <dbReference type="Proteomes" id="UP000054097"/>
    </source>
</evidence>
<sequence>MLESFPMDEAFLSSFRSLGFPNQLRIVAFLAPSFLSYDSVGIWQGHSSRIPPPQWTFPDGSRISLPVQDLITRTMPFFQPFVTSFEISEDDVNGANKMRYSQFDDNAWEWIIKQIVDHGWYSSDGEAWTGFVSKIVCKICKKKMPVPSEVKAGLAFLAKADGLAGRSHTC</sequence>
<dbReference type="OrthoDB" id="3157996at2759"/>
<evidence type="ECO:0000313" key="1">
    <source>
        <dbReference type="EMBL" id="KIM32832.1"/>
    </source>
</evidence>